<dbReference type="Pfam" id="PF13439">
    <property type="entry name" value="Glyco_transf_4"/>
    <property type="match status" value="1"/>
</dbReference>
<evidence type="ECO:0000313" key="6">
    <source>
        <dbReference type="Proteomes" id="UP000598426"/>
    </source>
</evidence>
<dbReference type="Proteomes" id="UP000598426">
    <property type="component" value="Unassembled WGS sequence"/>
</dbReference>
<feature type="domain" description="Glycosyl transferase family 1" evidence="3">
    <location>
        <begin position="194"/>
        <end position="333"/>
    </location>
</feature>
<evidence type="ECO:0000259" key="4">
    <source>
        <dbReference type="Pfam" id="PF13439"/>
    </source>
</evidence>
<gene>
    <name evidence="5" type="ORF">IF188_19770</name>
</gene>
<dbReference type="PANTHER" id="PTHR12526:SF584">
    <property type="entry name" value="GLYCOSYLTRANSFERASE"/>
    <property type="match status" value="1"/>
</dbReference>
<protein>
    <submittedName>
        <fullName evidence="5">Glycosyltransferase</fullName>
    </submittedName>
</protein>
<feature type="domain" description="Glycosyltransferase subfamily 4-like N-terminal" evidence="4">
    <location>
        <begin position="38"/>
        <end position="179"/>
    </location>
</feature>
<keyword evidence="6" id="KW-1185">Reference proteome</keyword>
<evidence type="ECO:0000256" key="2">
    <source>
        <dbReference type="ARBA" id="ARBA00022679"/>
    </source>
</evidence>
<keyword evidence="1" id="KW-0328">Glycosyltransferase</keyword>
<reference evidence="5 6" key="1">
    <citation type="submission" date="2020-09" db="EMBL/GenBank/DDBJ databases">
        <title>Isolation and identification of active actinomycetes.</title>
        <authorList>
            <person name="Li X."/>
        </authorList>
    </citation>
    <scope>NUCLEOTIDE SEQUENCE [LARGE SCALE GENOMIC DNA]</scope>
    <source>
        <strain evidence="5 6">NEAU-LLC</strain>
    </source>
</reference>
<dbReference type="Gene3D" id="3.40.50.2000">
    <property type="entry name" value="Glycogen Phosphorylase B"/>
    <property type="match status" value="2"/>
</dbReference>
<dbReference type="InterPro" id="IPR028098">
    <property type="entry name" value="Glyco_trans_4-like_N"/>
</dbReference>
<proteinExistence type="predicted"/>
<keyword evidence="2" id="KW-0808">Transferase</keyword>
<evidence type="ECO:0000256" key="1">
    <source>
        <dbReference type="ARBA" id="ARBA00022676"/>
    </source>
</evidence>
<dbReference type="Pfam" id="PF00534">
    <property type="entry name" value="Glycos_transf_1"/>
    <property type="match status" value="1"/>
</dbReference>
<comment type="caution">
    <text evidence="5">The sequence shown here is derived from an EMBL/GenBank/DDBJ whole genome shotgun (WGS) entry which is preliminary data.</text>
</comment>
<organism evidence="5 6">
    <name type="scientific">Microbacterium helvum</name>
    <dbReference type="NCBI Taxonomy" id="2773713"/>
    <lineage>
        <taxon>Bacteria</taxon>
        <taxon>Bacillati</taxon>
        <taxon>Actinomycetota</taxon>
        <taxon>Actinomycetes</taxon>
        <taxon>Micrococcales</taxon>
        <taxon>Microbacteriaceae</taxon>
        <taxon>Microbacterium</taxon>
    </lineage>
</organism>
<dbReference type="RefSeq" id="WP_191173531.1">
    <property type="nucleotide sequence ID" value="NZ_JACXZS010000020.1"/>
</dbReference>
<evidence type="ECO:0000259" key="3">
    <source>
        <dbReference type="Pfam" id="PF00534"/>
    </source>
</evidence>
<accession>A0ABR8NTI6</accession>
<dbReference type="InterPro" id="IPR001296">
    <property type="entry name" value="Glyco_trans_1"/>
</dbReference>
<dbReference type="SUPFAM" id="SSF53756">
    <property type="entry name" value="UDP-Glycosyltransferase/glycogen phosphorylase"/>
    <property type="match status" value="1"/>
</dbReference>
<dbReference type="PANTHER" id="PTHR12526">
    <property type="entry name" value="GLYCOSYLTRANSFERASE"/>
    <property type="match status" value="1"/>
</dbReference>
<name>A0ABR8NTI6_9MICO</name>
<sequence length="380" mass="40639">MAGILVHEWLARHGGSENVFEVLSNTFPDAERFCLWNDSEGRFDGVHETVLARTPLRHSKAAALPFMPAVWRHLPERDADWVLASSHLFAHQARFGGPARDAPKLVYAHTPARYIWTPELDGRGAGLAARTISSLLKPIDRRRAQEPLAIAANSAFIAQRIADTWQREATVIHPPVDVSALTVPPAELTPADRAKLAALPPEFLLGVSRFVPYKRLDCVIEAGAAAGLPVVLAGGGPDEERLRAMAAEQGEWVVFVRDPSSALLSELYRRALALIFPAIEDFGIMPVEAMATGTPVVASAVGGTAETVVDGVTGALVHDWERGQLAKAVDRAMGVDAAACVARAHEFDTSVFVDRISAWVAATTGADIATSPAAPGGLRP</sequence>
<evidence type="ECO:0000313" key="5">
    <source>
        <dbReference type="EMBL" id="MBD3943935.1"/>
    </source>
</evidence>
<dbReference type="EMBL" id="JACXZS010000020">
    <property type="protein sequence ID" value="MBD3943935.1"/>
    <property type="molecule type" value="Genomic_DNA"/>
</dbReference>